<dbReference type="Gene3D" id="1.20.1610.10">
    <property type="entry name" value="alpha-1,2-mannosidases domains"/>
    <property type="match status" value="1"/>
</dbReference>
<dbReference type="NCBIfam" id="TIGR01180">
    <property type="entry name" value="aman2_put"/>
    <property type="match status" value="1"/>
</dbReference>
<dbReference type="GO" id="GO:0005829">
    <property type="term" value="C:cytosol"/>
    <property type="evidence" value="ECO:0007669"/>
    <property type="project" value="TreeGrafter"/>
</dbReference>
<feature type="signal peptide" evidence="1">
    <location>
        <begin position="1"/>
        <end position="17"/>
    </location>
</feature>
<name>A0AAI9EFG5_9PEZI</name>
<dbReference type="Gene3D" id="2.70.98.10">
    <property type="match status" value="1"/>
</dbReference>
<dbReference type="InterPro" id="IPR041371">
    <property type="entry name" value="GH92_N"/>
</dbReference>
<feature type="domain" description="Glycosyl hydrolase family 92 N-terminal" evidence="3">
    <location>
        <begin position="24"/>
        <end position="340"/>
    </location>
</feature>
<gene>
    <name evidence="4" type="ORF">LECACI_7A009710</name>
</gene>
<dbReference type="Pfam" id="PF17678">
    <property type="entry name" value="Glyco_hydro_92N"/>
    <property type="match status" value="1"/>
</dbReference>
<dbReference type="GO" id="GO:0005634">
    <property type="term" value="C:nucleus"/>
    <property type="evidence" value="ECO:0007669"/>
    <property type="project" value="TreeGrafter"/>
</dbReference>
<dbReference type="Pfam" id="PF07971">
    <property type="entry name" value="Glyco_hydro_92"/>
    <property type="match status" value="1"/>
</dbReference>
<feature type="chain" id="PRO_5042504816" evidence="1">
    <location>
        <begin position="18"/>
        <end position="874"/>
    </location>
</feature>
<evidence type="ECO:0000313" key="4">
    <source>
        <dbReference type="EMBL" id="CAK4034552.1"/>
    </source>
</evidence>
<dbReference type="SUPFAM" id="SSF48208">
    <property type="entry name" value="Six-hairpin glycosidases"/>
    <property type="match status" value="1"/>
</dbReference>
<dbReference type="FunFam" id="1.20.1050.60:FF:000002">
    <property type="entry name" value="Glycosyl hydrolase family 92"/>
    <property type="match status" value="1"/>
</dbReference>
<dbReference type="GO" id="GO:0006516">
    <property type="term" value="P:glycoprotein catabolic process"/>
    <property type="evidence" value="ECO:0007669"/>
    <property type="project" value="TreeGrafter"/>
</dbReference>
<comment type="caution">
    <text evidence="4">The sequence shown here is derived from an EMBL/GenBank/DDBJ whole genome shotgun (WGS) entry which is preliminary data.</text>
</comment>
<dbReference type="GO" id="GO:0005975">
    <property type="term" value="P:carbohydrate metabolic process"/>
    <property type="evidence" value="ECO:0007669"/>
    <property type="project" value="InterPro"/>
</dbReference>
<dbReference type="PANTHER" id="PTHR12143">
    <property type="entry name" value="PEPTIDE N-GLYCANASE PNGASE -RELATED"/>
    <property type="match status" value="1"/>
</dbReference>
<keyword evidence="4" id="KW-0378">Hydrolase</keyword>
<keyword evidence="5" id="KW-1185">Reference proteome</keyword>
<dbReference type="EMBL" id="CAVMBE010000123">
    <property type="protein sequence ID" value="CAK4034552.1"/>
    <property type="molecule type" value="Genomic_DNA"/>
</dbReference>
<dbReference type="Gene3D" id="1.20.1050.60">
    <property type="entry name" value="alpha-1,2-mannosidase"/>
    <property type="match status" value="1"/>
</dbReference>
<proteinExistence type="predicted"/>
<dbReference type="GO" id="GO:0000224">
    <property type="term" value="F:peptide-N4-(N-acetyl-beta-glucosaminyl)asparagine amidase activity"/>
    <property type="evidence" value="ECO:0007669"/>
    <property type="project" value="TreeGrafter"/>
</dbReference>
<dbReference type="InterPro" id="IPR012939">
    <property type="entry name" value="Glyco_hydro_92"/>
</dbReference>
<dbReference type="FunFam" id="3.30.2080.10:FF:000001">
    <property type="entry name" value="Alpha-1,2-mannosidase subfamily"/>
    <property type="match status" value="1"/>
</dbReference>
<feature type="domain" description="Glycosyl hydrolase family 92" evidence="2">
    <location>
        <begin position="346"/>
        <end position="857"/>
    </location>
</feature>
<dbReference type="Gene3D" id="3.30.2080.10">
    <property type="entry name" value="GH92 mannosidase domain"/>
    <property type="match status" value="1"/>
</dbReference>
<dbReference type="InterPro" id="IPR008928">
    <property type="entry name" value="6-hairpin_glycosidase_sf"/>
</dbReference>
<evidence type="ECO:0000259" key="2">
    <source>
        <dbReference type="Pfam" id="PF07971"/>
    </source>
</evidence>
<evidence type="ECO:0000256" key="1">
    <source>
        <dbReference type="SAM" id="SignalP"/>
    </source>
</evidence>
<dbReference type="InterPro" id="IPR005887">
    <property type="entry name" value="GH92_a_mannosidase_put"/>
</dbReference>
<dbReference type="Proteomes" id="UP001296104">
    <property type="component" value="Unassembled WGS sequence"/>
</dbReference>
<accession>A0AAI9EFG5</accession>
<evidence type="ECO:0000259" key="3">
    <source>
        <dbReference type="Pfam" id="PF17678"/>
    </source>
</evidence>
<dbReference type="GO" id="GO:0030246">
    <property type="term" value="F:carbohydrate binding"/>
    <property type="evidence" value="ECO:0007669"/>
    <property type="project" value="InterPro"/>
</dbReference>
<reference evidence="4" key="1">
    <citation type="submission" date="2023-11" db="EMBL/GenBank/DDBJ databases">
        <authorList>
            <person name="Alioto T."/>
            <person name="Alioto T."/>
            <person name="Gomez Garrido J."/>
        </authorList>
    </citation>
    <scope>NUCLEOTIDE SEQUENCE</scope>
</reference>
<protein>
    <submittedName>
        <fullName evidence="4">Glycoside hydrolase family 92</fullName>
    </submittedName>
</protein>
<sequence>MEMLLLAFALCGGIVRAQDRLSDYVDPLIGTEGAIPGSALGGGNSFPGASLPWGMAKVGIDTSFLGILNATDCNAGYSPLGNVTAVSMMHVSGTGGAPTYGIVSQMPLHGGLDTVNLADNMTYWQNRSLEAEHAEVGMFTTTLLNGVKIDITAAQHSGIIRYTFLKGKSVSNTSIALTSGSSVAVRSSDAHVLADLTHVLPSYYIQDYSETFLRGDLYIRTGSNGQASYYGSATYSGGWIQPDTQSIFFCANFSASDSLTPTNDYIKQATSSDVPGAGSFFWTYDPVVPLNFTLRPSPDSRTDAVTYTGSGQGIGALFSWSRSGANSSADAIVESRVGISSISAKQACQNLAKELPPSVTFQDVVEKSKQIWESSVLNTIEIGDDNSTTSNNKTLKRMLYSALYQTGLMPTDKTSENPYWETTDDNPYYDDHYTIWDTYRTVHPLYHLIFTSIYSRVLKGLVSIFTNEGFLPAGRAANWNGRVQGGTHADMILADAFTKDVVGLDGEKGSNILGVDWNEAYRAVLNDARNPPVRNVDPVAFDGATKEGRGALEEQLRLKFITRNHSRGISRGLEYAQNDFAIYSIASGLDQTGDVQEFRDRSDWWQNQWNPHANITLANGTLGPFTGFPGARNLDGSWNFTDYELVTCTDCGWSGDIYEATVWQTAFSAAPHDMAKLIELMGGDETFVKRLDTTFVPGLGQASDNPNNDAGTAIFDPGNEPSFSTPFLYNYVPKKNWKTVNQTRAIVDEFYSDRANGYPGNTDSGALPSWLVFNLIGLFPVSAQPIYLLSAPRFSSLKIKLFGGTSQAKTLCITAPGLSAASYYPQSVTFNGQKLDRSWLHHSELSKGGRLVFEMGSEPGTWDSGERPPSLSAW</sequence>
<dbReference type="PANTHER" id="PTHR12143:SF44">
    <property type="entry name" value="GLYCOSYL HYDROLASE FAMILY 92 DOMAIN-CONTAINING PROTEIN"/>
    <property type="match status" value="1"/>
</dbReference>
<evidence type="ECO:0000313" key="5">
    <source>
        <dbReference type="Proteomes" id="UP001296104"/>
    </source>
</evidence>
<keyword evidence="1" id="KW-0732">Signal</keyword>
<organism evidence="4 5">
    <name type="scientific">Lecanosticta acicola</name>
    <dbReference type="NCBI Taxonomy" id="111012"/>
    <lineage>
        <taxon>Eukaryota</taxon>
        <taxon>Fungi</taxon>
        <taxon>Dikarya</taxon>
        <taxon>Ascomycota</taxon>
        <taxon>Pezizomycotina</taxon>
        <taxon>Dothideomycetes</taxon>
        <taxon>Dothideomycetidae</taxon>
        <taxon>Mycosphaerellales</taxon>
        <taxon>Mycosphaerellaceae</taxon>
        <taxon>Lecanosticta</taxon>
    </lineage>
</organism>
<dbReference type="InterPro" id="IPR014718">
    <property type="entry name" value="GH-type_carb-bd"/>
</dbReference>
<dbReference type="InterPro" id="IPR050883">
    <property type="entry name" value="PNGase"/>
</dbReference>
<dbReference type="AlphaFoldDB" id="A0AAI9EFG5"/>